<proteinExistence type="predicted"/>
<gene>
    <name evidence="1" type="ORF">JOC28_000574</name>
</gene>
<accession>A0ABS2PQG0</accession>
<reference evidence="1 2" key="1">
    <citation type="submission" date="2021-01" db="EMBL/GenBank/DDBJ databases">
        <title>Genomic Encyclopedia of Type Strains, Phase IV (KMG-IV): sequencing the most valuable type-strain genomes for metagenomic binning, comparative biology and taxonomic classification.</title>
        <authorList>
            <person name="Goeker M."/>
        </authorList>
    </citation>
    <scope>NUCLEOTIDE SEQUENCE [LARGE SCALE GENOMIC DNA]</scope>
    <source>
        <strain evidence="1 2">DSM 27382</strain>
    </source>
</reference>
<comment type="caution">
    <text evidence="1">The sequence shown here is derived from an EMBL/GenBank/DDBJ whole genome shotgun (WGS) entry which is preliminary data.</text>
</comment>
<organism evidence="1 2">
    <name type="scientific">Streptococcus loxodontisalivarius</name>
    <dbReference type="NCBI Taxonomy" id="1349415"/>
    <lineage>
        <taxon>Bacteria</taxon>
        <taxon>Bacillati</taxon>
        <taxon>Bacillota</taxon>
        <taxon>Bacilli</taxon>
        <taxon>Lactobacillales</taxon>
        <taxon>Streptococcaceae</taxon>
        <taxon>Streptococcus</taxon>
    </lineage>
</organism>
<protein>
    <recommendedName>
        <fullName evidence="3">DUF4209 domain-containing protein</fullName>
    </recommendedName>
</protein>
<dbReference type="EMBL" id="JAFBEH010000008">
    <property type="protein sequence ID" value="MBM7642279.1"/>
    <property type="molecule type" value="Genomic_DNA"/>
</dbReference>
<name>A0ABS2PQG0_9STRE</name>
<evidence type="ECO:0000313" key="2">
    <source>
        <dbReference type="Proteomes" id="UP000697472"/>
    </source>
</evidence>
<evidence type="ECO:0008006" key="3">
    <source>
        <dbReference type="Google" id="ProtNLM"/>
    </source>
</evidence>
<dbReference type="RefSeq" id="WP_205009131.1">
    <property type="nucleotide sequence ID" value="NZ_JAFBEH010000008.1"/>
</dbReference>
<keyword evidence="2" id="KW-1185">Reference proteome</keyword>
<sequence length="683" mass="80630">MKQRVKFYSASDLSISFYFSRMEEIFSLYMKPSEILGDFADAIELENAIKIIESGSYSVNWTMEYLDEIKFSIPNLKKICKNFFGKASSELIQEYMLQLKDEYEYRDDFFEIFSKFDYSSKIPEDLFGEIFWQSSLSLRYLLKGKYFFKRYPNFIKETFLCKAIHLEILLSNFTDLNTENYFIPDNISKDEWNLLLEDYIHDRESNLNYLRLLLRPIRGLGKGYFTITDKQKLEIQNISNAFNENFDKSDFGPHVIYEVYTDKENYKQKSLEYKSLSSLTMAEMIDKSILNNIMRSAGEQVDEQLTLYMISLIDRIKLASCQESEELFTYLSKDRLIFSEKNMLLLPSFPHKETLVISSSIGVSTKNSYNSTQYFQIKQQQVSCHIIEYQRLLREFNSSLEKIVHWYFSDYSSMLGVKWLPFTFSPEDDAIDNKISTIFKNEEKIRKQYKLLIENSEVDQELYNLQEVTPSFESLPSFISKKYAYVADNQQIQKILEMLFSDQSHLICIDKNRYGKTLVELINSHMVKKGDFLNYQQVNIQFLIDNGILSDDEDKLSFVDDKEIELLKELYWFSDVSYINASDDERKMLDELSDKGMIEFGSSLFSRSESDYLNYLVNNSKFDNSLGVRNKYQHGSPAYKTEQQYNLDYSIALLILIICVVKINEEMMLKQTMEKRNSNEHME</sequence>
<evidence type="ECO:0000313" key="1">
    <source>
        <dbReference type="EMBL" id="MBM7642279.1"/>
    </source>
</evidence>
<dbReference type="Proteomes" id="UP000697472">
    <property type="component" value="Unassembled WGS sequence"/>
</dbReference>